<dbReference type="SMART" id="SM00184">
    <property type="entry name" value="RING"/>
    <property type="match status" value="1"/>
</dbReference>
<dbReference type="GO" id="GO:0006511">
    <property type="term" value="P:ubiquitin-dependent protein catabolic process"/>
    <property type="evidence" value="ECO:0007669"/>
    <property type="project" value="TreeGrafter"/>
</dbReference>
<proteinExistence type="predicted"/>
<evidence type="ECO:0000256" key="6">
    <source>
        <dbReference type="PROSITE-ProRule" id="PRU00175"/>
    </source>
</evidence>
<reference evidence="9 10" key="1">
    <citation type="journal article" date="2016" name="Mol. Biol. Evol.">
        <title>Comparative Genomics of Early-Diverging Mushroom-Forming Fungi Provides Insights into the Origins of Lignocellulose Decay Capabilities.</title>
        <authorList>
            <person name="Nagy L.G."/>
            <person name="Riley R."/>
            <person name="Tritt A."/>
            <person name="Adam C."/>
            <person name="Daum C."/>
            <person name="Floudas D."/>
            <person name="Sun H."/>
            <person name="Yadav J.S."/>
            <person name="Pangilinan J."/>
            <person name="Larsson K.H."/>
            <person name="Matsuura K."/>
            <person name="Barry K."/>
            <person name="Labutti K."/>
            <person name="Kuo R."/>
            <person name="Ohm R.A."/>
            <person name="Bhattacharya S.S."/>
            <person name="Shirouzu T."/>
            <person name="Yoshinaga Y."/>
            <person name="Martin F.M."/>
            <person name="Grigoriev I.V."/>
            <person name="Hibbett D.S."/>
        </authorList>
    </citation>
    <scope>NUCLEOTIDE SEQUENCE [LARGE SCALE GENOMIC DNA]</scope>
    <source>
        <strain evidence="9 10">HHB9708</strain>
    </source>
</reference>
<dbReference type="Proteomes" id="UP000076722">
    <property type="component" value="Unassembled WGS sequence"/>
</dbReference>
<evidence type="ECO:0000313" key="9">
    <source>
        <dbReference type="EMBL" id="KZS94678.1"/>
    </source>
</evidence>
<evidence type="ECO:0000256" key="4">
    <source>
        <dbReference type="ARBA" id="ARBA00022786"/>
    </source>
</evidence>
<organism evidence="9 10">
    <name type="scientific">Sistotremastrum niveocremeum HHB9708</name>
    <dbReference type="NCBI Taxonomy" id="1314777"/>
    <lineage>
        <taxon>Eukaryota</taxon>
        <taxon>Fungi</taxon>
        <taxon>Dikarya</taxon>
        <taxon>Basidiomycota</taxon>
        <taxon>Agaricomycotina</taxon>
        <taxon>Agaricomycetes</taxon>
        <taxon>Sistotremastrales</taxon>
        <taxon>Sistotremastraceae</taxon>
        <taxon>Sertulicium</taxon>
        <taxon>Sertulicium niveocremeum</taxon>
    </lineage>
</organism>
<keyword evidence="2" id="KW-0479">Metal-binding</keyword>
<evidence type="ECO:0000256" key="3">
    <source>
        <dbReference type="ARBA" id="ARBA00022771"/>
    </source>
</evidence>
<keyword evidence="10" id="KW-1185">Reference proteome</keyword>
<keyword evidence="1" id="KW-0808">Transferase</keyword>
<dbReference type="OrthoDB" id="2964463at2759"/>
<feature type="compositionally biased region" description="Basic residues" evidence="7">
    <location>
        <begin position="187"/>
        <end position="199"/>
    </location>
</feature>
<evidence type="ECO:0000256" key="5">
    <source>
        <dbReference type="ARBA" id="ARBA00022833"/>
    </source>
</evidence>
<sequence>MASLQEQVTTLEPEEAVAPNWSQMGCSICLEPFVDVGHSLPCGHMYHLHCIERVQESVPYYRGSANCPTCREPFPIGMPEEEDIPALLRPWITQPIRKIFLRPSADEDLCDKLDKLSKNVVELERHREALVKHCQEIHKTLSQKDAENLSLKEAAARHRREQRENLVVRAKMSQDNSELIRRQSSVSRKHKDHHDKKPRITSLKKVVFTYNPMGMASDSTLVSPSAAAGCKESQSVDESEDYEME</sequence>
<dbReference type="GO" id="GO:0005829">
    <property type="term" value="C:cytosol"/>
    <property type="evidence" value="ECO:0007669"/>
    <property type="project" value="TreeGrafter"/>
</dbReference>
<dbReference type="Pfam" id="PF13639">
    <property type="entry name" value="zf-RING_2"/>
    <property type="match status" value="1"/>
</dbReference>
<dbReference type="GO" id="GO:0008270">
    <property type="term" value="F:zinc ion binding"/>
    <property type="evidence" value="ECO:0007669"/>
    <property type="project" value="UniProtKB-KW"/>
</dbReference>
<dbReference type="GO" id="GO:0061630">
    <property type="term" value="F:ubiquitin protein ligase activity"/>
    <property type="evidence" value="ECO:0007669"/>
    <property type="project" value="TreeGrafter"/>
</dbReference>
<dbReference type="SUPFAM" id="SSF57850">
    <property type="entry name" value="RING/U-box"/>
    <property type="match status" value="1"/>
</dbReference>
<dbReference type="InterPro" id="IPR013083">
    <property type="entry name" value="Znf_RING/FYVE/PHD"/>
</dbReference>
<accession>A0A164W257</accession>
<keyword evidence="5" id="KW-0862">Zinc</keyword>
<protein>
    <recommendedName>
        <fullName evidence="8">RING-type domain-containing protein</fullName>
    </recommendedName>
</protein>
<dbReference type="Gene3D" id="3.30.40.10">
    <property type="entry name" value="Zinc/RING finger domain, C3HC4 (zinc finger)"/>
    <property type="match status" value="1"/>
</dbReference>
<keyword evidence="3 6" id="KW-0863">Zinc-finger</keyword>
<evidence type="ECO:0000259" key="8">
    <source>
        <dbReference type="PROSITE" id="PS50089"/>
    </source>
</evidence>
<evidence type="ECO:0000256" key="7">
    <source>
        <dbReference type="SAM" id="MobiDB-lite"/>
    </source>
</evidence>
<dbReference type="PROSITE" id="PS50089">
    <property type="entry name" value="ZF_RING_2"/>
    <property type="match status" value="1"/>
</dbReference>
<feature type="compositionally biased region" description="Polar residues" evidence="7">
    <location>
        <begin position="173"/>
        <end position="186"/>
    </location>
</feature>
<evidence type="ECO:0000256" key="2">
    <source>
        <dbReference type="ARBA" id="ARBA00022723"/>
    </source>
</evidence>
<dbReference type="STRING" id="1314777.A0A164W257"/>
<dbReference type="EMBL" id="KV419403">
    <property type="protein sequence ID" value="KZS94678.1"/>
    <property type="molecule type" value="Genomic_DNA"/>
</dbReference>
<evidence type="ECO:0000256" key="1">
    <source>
        <dbReference type="ARBA" id="ARBA00022679"/>
    </source>
</evidence>
<dbReference type="GO" id="GO:0000151">
    <property type="term" value="C:ubiquitin ligase complex"/>
    <property type="evidence" value="ECO:0007669"/>
    <property type="project" value="TreeGrafter"/>
</dbReference>
<feature type="compositionally biased region" description="Acidic residues" evidence="7">
    <location>
        <begin position="235"/>
        <end position="245"/>
    </location>
</feature>
<feature type="domain" description="RING-type" evidence="8">
    <location>
        <begin position="26"/>
        <end position="71"/>
    </location>
</feature>
<dbReference type="InterPro" id="IPR001841">
    <property type="entry name" value="Znf_RING"/>
</dbReference>
<evidence type="ECO:0000313" key="10">
    <source>
        <dbReference type="Proteomes" id="UP000076722"/>
    </source>
</evidence>
<dbReference type="PANTHER" id="PTHR15067">
    <property type="entry name" value="E3 UBIQUITIN-PROTEIN LIGASE RNF8"/>
    <property type="match status" value="1"/>
</dbReference>
<feature type="region of interest" description="Disordered" evidence="7">
    <location>
        <begin position="216"/>
        <end position="245"/>
    </location>
</feature>
<dbReference type="GO" id="GO:0016567">
    <property type="term" value="P:protein ubiquitination"/>
    <property type="evidence" value="ECO:0007669"/>
    <property type="project" value="TreeGrafter"/>
</dbReference>
<name>A0A164W257_9AGAM</name>
<dbReference type="AlphaFoldDB" id="A0A164W257"/>
<keyword evidence="4" id="KW-0833">Ubl conjugation pathway</keyword>
<feature type="region of interest" description="Disordered" evidence="7">
    <location>
        <begin position="171"/>
        <end position="199"/>
    </location>
</feature>
<dbReference type="PANTHER" id="PTHR15067:SF4">
    <property type="entry name" value="E3 UBIQUITIN-PROTEIN LIGASE RNF8"/>
    <property type="match status" value="1"/>
</dbReference>
<gene>
    <name evidence="9" type="ORF">SISNIDRAFT_494667</name>
</gene>